<reference evidence="1 2" key="1">
    <citation type="submission" date="2016-11" db="EMBL/GenBank/DDBJ databases">
        <authorList>
            <person name="Jaros S."/>
            <person name="Januszkiewicz K."/>
            <person name="Wedrychowicz H."/>
        </authorList>
    </citation>
    <scope>NUCLEOTIDE SEQUENCE [LARGE SCALE GENOMIC DNA]</scope>
    <source>
        <strain evidence="1 2">DSM 784</strain>
    </source>
</reference>
<dbReference type="Proteomes" id="UP000183788">
    <property type="component" value="Unassembled WGS sequence"/>
</dbReference>
<accession>A0A1K1M0K7</accession>
<evidence type="ECO:0000313" key="2">
    <source>
        <dbReference type="Proteomes" id="UP000183788"/>
    </source>
</evidence>
<sequence length="90" mass="10430">MLRILKARFISNLANCHFRNKYQFLCLIYNSAVNIVMGRFTRFAFDHVSQVTGRSTQLIGAEGNRRDTVYFSLLVLSYSFNKVSNRSNMP</sequence>
<gene>
    <name evidence="1" type="ORF">SAMN05661012_00293</name>
</gene>
<dbReference type="EMBL" id="FPIZ01000001">
    <property type="protein sequence ID" value="SFW15438.1"/>
    <property type="molecule type" value="Genomic_DNA"/>
</dbReference>
<evidence type="ECO:0000313" key="1">
    <source>
        <dbReference type="EMBL" id="SFW15438.1"/>
    </source>
</evidence>
<dbReference type="AlphaFoldDB" id="A0A1K1M0K7"/>
<protein>
    <submittedName>
        <fullName evidence="1">Uncharacterized protein</fullName>
    </submittedName>
</protein>
<proteinExistence type="predicted"/>
<organism evidence="1 2">
    <name type="scientific">Chitinophaga sancti</name>
    <dbReference type="NCBI Taxonomy" id="1004"/>
    <lineage>
        <taxon>Bacteria</taxon>
        <taxon>Pseudomonadati</taxon>
        <taxon>Bacteroidota</taxon>
        <taxon>Chitinophagia</taxon>
        <taxon>Chitinophagales</taxon>
        <taxon>Chitinophagaceae</taxon>
        <taxon>Chitinophaga</taxon>
    </lineage>
</organism>
<name>A0A1K1M0K7_9BACT</name>